<evidence type="ECO:0000313" key="3">
    <source>
        <dbReference type="Proteomes" id="UP000298493"/>
    </source>
</evidence>
<sequence>MGCSSSKPAHREHLLAARPIATSPTSSSPSSRTTFIIAQEAQQQQQSRPPPAPHPATIPPLSGSSPFLTLPCELRQKILFLTIDLRAEINSTATRRTIHTFVPTPGLLGCGGRMLCRDVVKGVFNPAPTRAWANTLRRVCALLEVEMRFVEADWMRRGREEEFEVYSRVY</sequence>
<dbReference type="Proteomes" id="UP000298493">
    <property type="component" value="Unassembled WGS sequence"/>
</dbReference>
<reference evidence="2 3" key="1">
    <citation type="submission" date="2019-04" db="EMBL/GenBank/DDBJ databases">
        <title>High contiguity whole genome sequence and gene annotation resource for two Venturia nashicola isolates.</title>
        <authorList>
            <person name="Prokchorchik M."/>
            <person name="Won K."/>
            <person name="Lee Y."/>
            <person name="Choi E.D."/>
            <person name="Segonzac C."/>
            <person name="Sohn K.H."/>
        </authorList>
    </citation>
    <scope>NUCLEOTIDE SEQUENCE [LARGE SCALE GENOMIC DNA]</scope>
    <source>
        <strain evidence="2 3">PRI2</strain>
    </source>
</reference>
<proteinExistence type="predicted"/>
<protein>
    <submittedName>
        <fullName evidence="2">Uncharacterized protein</fullName>
    </submittedName>
</protein>
<organism evidence="2 3">
    <name type="scientific">Venturia nashicola</name>
    <dbReference type="NCBI Taxonomy" id="86259"/>
    <lineage>
        <taxon>Eukaryota</taxon>
        <taxon>Fungi</taxon>
        <taxon>Dikarya</taxon>
        <taxon>Ascomycota</taxon>
        <taxon>Pezizomycotina</taxon>
        <taxon>Dothideomycetes</taxon>
        <taxon>Pleosporomycetidae</taxon>
        <taxon>Venturiales</taxon>
        <taxon>Venturiaceae</taxon>
        <taxon>Venturia</taxon>
    </lineage>
</organism>
<feature type="compositionally biased region" description="Pro residues" evidence="1">
    <location>
        <begin position="48"/>
        <end position="58"/>
    </location>
</feature>
<gene>
    <name evidence="2" type="ORF">E6O75_ATG10494</name>
</gene>
<evidence type="ECO:0000313" key="2">
    <source>
        <dbReference type="EMBL" id="TID17849.1"/>
    </source>
</evidence>
<name>A0A4Z1P1B2_9PEZI</name>
<keyword evidence="3" id="KW-1185">Reference proteome</keyword>
<dbReference type="EMBL" id="SNSC02000015">
    <property type="protein sequence ID" value="TID17849.1"/>
    <property type="molecule type" value="Genomic_DNA"/>
</dbReference>
<accession>A0A4Z1P1B2</accession>
<feature type="compositionally biased region" description="Low complexity" evidence="1">
    <location>
        <begin position="16"/>
        <end position="47"/>
    </location>
</feature>
<dbReference type="AlphaFoldDB" id="A0A4Z1P1B2"/>
<comment type="caution">
    <text evidence="2">The sequence shown here is derived from an EMBL/GenBank/DDBJ whole genome shotgun (WGS) entry which is preliminary data.</text>
</comment>
<feature type="region of interest" description="Disordered" evidence="1">
    <location>
        <begin position="1"/>
        <end position="60"/>
    </location>
</feature>
<evidence type="ECO:0000256" key="1">
    <source>
        <dbReference type="SAM" id="MobiDB-lite"/>
    </source>
</evidence>